<evidence type="ECO:0000256" key="1">
    <source>
        <dbReference type="ARBA" id="ARBA00007137"/>
    </source>
</evidence>
<dbReference type="Gene3D" id="3.20.20.480">
    <property type="entry name" value="Trimethylamine methyltransferase-like"/>
    <property type="match status" value="1"/>
</dbReference>
<evidence type="ECO:0000313" key="6">
    <source>
        <dbReference type="EMBL" id="NMM43840.1"/>
    </source>
</evidence>
<evidence type="ECO:0000256" key="2">
    <source>
        <dbReference type="ARBA" id="ARBA00022603"/>
    </source>
</evidence>
<keyword evidence="2 6" id="KW-0489">Methyltransferase</keyword>
<dbReference type="GO" id="GO:0032259">
    <property type="term" value="P:methylation"/>
    <property type="evidence" value="ECO:0007669"/>
    <property type="project" value="UniProtKB-KW"/>
</dbReference>
<dbReference type="RefSeq" id="WP_169624082.1">
    <property type="nucleotide sequence ID" value="NZ_JABBNT010000001.1"/>
</dbReference>
<evidence type="ECO:0000313" key="7">
    <source>
        <dbReference type="Proteomes" id="UP000539372"/>
    </source>
</evidence>
<comment type="caution">
    <text evidence="6">The sequence shown here is derived from an EMBL/GenBank/DDBJ whole genome shotgun (WGS) entry which is preliminary data.</text>
</comment>
<dbReference type="AlphaFoldDB" id="A0A7Y0DYB2"/>
<gene>
    <name evidence="6" type="ORF">HH303_05085</name>
</gene>
<sequence>MTREAASRDASGARLSSRRAMRERRGAGSGIKQLPWATVIRNPFPPMQPLSADQVEAIHEASLDLLERIGIEAMGDRALDLYAQAGADVDRASGLVKMDRALVMDLVGKAPSEFTLTPRNADRSILVGGNSLNFGLVSGPPNVHDAINGRRAGNYADYEKLVKFAQFFNVIRFLGNQAVAPTDLPANSRHMDTTRANVVFTDKAFNHQVIGAGRAKDSCEIVARACGMTLEEMADRPACIGNINVNSPRKLDEHMATGAIQMAELGQATIVTPFTLMGAMTPVTLAAGLVQQNAEALFGICLTQIVRPGAPVVYGGFTSNVDMKSGAPAFGTPENAKANLAGGQLARFYNLPYRTSGCNASNAVDAQATYETMMSLFSAIMGYGNFIYHAAGWLEGGLVASFEKVMLDVEVLQHLVGFLTPIATTPEEIGLDAIAEVSPGGHFFGIGHTMERYETAFYPPILSDWTNSENWRLAGAKDATQRATDLWQRVLEEYEQPALDPTRLEAIDAFIAKRKEDIGTGEP</sequence>
<evidence type="ECO:0000256" key="5">
    <source>
        <dbReference type="SAM" id="MobiDB-lite"/>
    </source>
</evidence>
<dbReference type="PIRSF" id="PIRSF037567">
    <property type="entry name" value="MTTB_MeTrfase"/>
    <property type="match status" value="1"/>
</dbReference>
<dbReference type="InterPro" id="IPR010426">
    <property type="entry name" value="MTTB_MeTrfase"/>
</dbReference>
<reference evidence="6 7" key="1">
    <citation type="submission" date="2020-04" db="EMBL/GenBank/DDBJ databases">
        <title>Rhodospirillaceae bacterium KN72 isolated from deep sea.</title>
        <authorList>
            <person name="Zhang D.-C."/>
        </authorList>
    </citation>
    <scope>NUCLEOTIDE SEQUENCE [LARGE SCALE GENOMIC DNA]</scope>
    <source>
        <strain evidence="6 7">KN72</strain>
    </source>
</reference>
<proteinExistence type="inferred from homology"/>
<evidence type="ECO:0000256" key="4">
    <source>
        <dbReference type="PIRNR" id="PIRNR037567"/>
    </source>
</evidence>
<feature type="region of interest" description="Disordered" evidence="5">
    <location>
        <begin position="1"/>
        <end position="29"/>
    </location>
</feature>
<keyword evidence="7" id="KW-1185">Reference proteome</keyword>
<protein>
    <recommendedName>
        <fullName evidence="4">Methyltransferase</fullName>
        <ecNumber evidence="4">2.1.1.-</ecNumber>
    </recommendedName>
</protein>
<name>A0A7Y0DYB2_9PROT</name>
<keyword evidence="3 4" id="KW-0808">Transferase</keyword>
<dbReference type="GO" id="GO:0008168">
    <property type="term" value="F:methyltransferase activity"/>
    <property type="evidence" value="ECO:0007669"/>
    <property type="project" value="UniProtKB-KW"/>
</dbReference>
<accession>A0A7Y0DYB2</accession>
<dbReference type="InterPro" id="IPR038601">
    <property type="entry name" value="MttB-like_sf"/>
</dbReference>
<dbReference type="GO" id="GO:0015948">
    <property type="term" value="P:methanogenesis"/>
    <property type="evidence" value="ECO:0007669"/>
    <property type="project" value="UniProtKB-UniRule"/>
</dbReference>
<organism evidence="6 7">
    <name type="scientific">Pacificispira spongiicola</name>
    <dbReference type="NCBI Taxonomy" id="2729598"/>
    <lineage>
        <taxon>Bacteria</taxon>
        <taxon>Pseudomonadati</taxon>
        <taxon>Pseudomonadota</taxon>
        <taxon>Alphaproteobacteria</taxon>
        <taxon>Rhodospirillales</taxon>
        <taxon>Rhodospirillaceae</taxon>
        <taxon>Pacificispira</taxon>
    </lineage>
</organism>
<comment type="similarity">
    <text evidence="1 4">Belongs to the trimethylamine methyltransferase family.</text>
</comment>
<dbReference type="Pfam" id="PF06253">
    <property type="entry name" value="MTTB"/>
    <property type="match status" value="1"/>
</dbReference>
<evidence type="ECO:0000256" key="3">
    <source>
        <dbReference type="ARBA" id="ARBA00022679"/>
    </source>
</evidence>
<dbReference type="EC" id="2.1.1.-" evidence="4"/>
<dbReference type="Proteomes" id="UP000539372">
    <property type="component" value="Unassembled WGS sequence"/>
</dbReference>
<dbReference type="EMBL" id="JABBNT010000001">
    <property type="protein sequence ID" value="NMM43840.1"/>
    <property type="molecule type" value="Genomic_DNA"/>
</dbReference>